<accession>A0A429Z875</accession>
<comment type="caution">
    <text evidence="1">The sequence shown here is derived from an EMBL/GenBank/DDBJ whole genome shotgun (WGS) entry which is preliminary data.</text>
</comment>
<dbReference type="Proteomes" id="UP000277864">
    <property type="component" value="Unassembled WGS sequence"/>
</dbReference>
<reference evidence="1 2" key="1">
    <citation type="submission" date="2018-03" db="EMBL/GenBank/DDBJ databases">
        <authorList>
            <person name="Gulvik C.A."/>
        </authorList>
    </citation>
    <scope>NUCLEOTIDE SEQUENCE [LARGE SCALE GENOMIC DNA]</scope>
    <source>
        <strain evidence="1 2">JCM 31581</strain>
    </source>
</reference>
<organism evidence="1 2">
    <name type="scientific">Vagococcus humatus</name>
    <dbReference type="NCBI Taxonomy" id="1889241"/>
    <lineage>
        <taxon>Bacteria</taxon>
        <taxon>Bacillati</taxon>
        <taxon>Bacillota</taxon>
        <taxon>Bacilli</taxon>
        <taxon>Lactobacillales</taxon>
        <taxon>Enterococcaceae</taxon>
        <taxon>Vagococcus</taxon>
    </lineage>
</organism>
<gene>
    <name evidence="1" type="ORF">C7P63_02230</name>
</gene>
<name>A0A429Z875_9ENTE</name>
<dbReference type="EMBL" id="PXZH01000001">
    <property type="protein sequence ID" value="RST89917.1"/>
    <property type="molecule type" value="Genomic_DNA"/>
</dbReference>
<evidence type="ECO:0000313" key="2">
    <source>
        <dbReference type="Proteomes" id="UP000277864"/>
    </source>
</evidence>
<protein>
    <submittedName>
        <fullName evidence="1">Uncharacterized protein</fullName>
    </submittedName>
</protein>
<keyword evidence="2" id="KW-1185">Reference proteome</keyword>
<sequence length="78" mass="8709">MELWEKTTLEMMFTAPGQEKEVKQVLRNATANVSPVAVHTIGQALETLLPTDHHYEAGVTIVQTRLVPEVTPPEEEAR</sequence>
<evidence type="ECO:0000313" key="1">
    <source>
        <dbReference type="EMBL" id="RST89917.1"/>
    </source>
</evidence>
<proteinExistence type="predicted"/>
<dbReference type="AlphaFoldDB" id="A0A429Z875"/>
<dbReference type="RefSeq" id="WP_125942530.1">
    <property type="nucleotide sequence ID" value="NZ_PXZH01000001.1"/>
</dbReference>